<dbReference type="RefSeq" id="WP_089136170.1">
    <property type="nucleotide sequence ID" value="NZ_BCMG01000002.1"/>
</dbReference>
<feature type="signal peptide" evidence="2">
    <location>
        <begin position="1"/>
        <end position="22"/>
    </location>
</feature>
<accession>A0A1Z5IF61</accession>
<organism evidence="3 4">
    <name type="scientific">Secundilactobacillus silagei JCM 19001</name>
    <dbReference type="NCBI Taxonomy" id="1302250"/>
    <lineage>
        <taxon>Bacteria</taxon>
        <taxon>Bacillati</taxon>
        <taxon>Bacillota</taxon>
        <taxon>Bacilli</taxon>
        <taxon>Lactobacillales</taxon>
        <taxon>Lactobacillaceae</taxon>
        <taxon>Secundilactobacillus</taxon>
    </lineage>
</organism>
<proteinExistence type="predicted"/>
<evidence type="ECO:0000256" key="1">
    <source>
        <dbReference type="SAM" id="MobiDB-lite"/>
    </source>
</evidence>
<gene>
    <name evidence="3" type="ORF">IWT126_00422</name>
</gene>
<evidence type="ECO:0000313" key="3">
    <source>
        <dbReference type="EMBL" id="GAX00407.1"/>
    </source>
</evidence>
<keyword evidence="4" id="KW-1185">Reference proteome</keyword>
<feature type="region of interest" description="Disordered" evidence="1">
    <location>
        <begin position="463"/>
        <end position="483"/>
    </location>
</feature>
<sequence length="483" mass="50542">MKSSLKKSLYLGLAAVSFVAVAGTTSANASAKSYATASAYSTLTAPSTSRNVNLTGANAVYTKPGTVKGAKTVLTTTTAKKLNASNRGQANFRAYGVKTTNRGSVYYKVVSFDGTYRGYVYGGKSKTAFANGLVSYDTTKDATAPSSTTSFNLNADTSSTANTLFFKAPSYTQYKVGRARVNGNILASSDAYKGASFTFDKAVTTSREGDTWYEIASTKLSNGTTTSELNGAWIKASNVKNPNADPAATNDNSIKIVYRTADGNTVAGADKTFVNASKSNTTAGTAYGNETNGAGTQLMPYAQANVPTGYVFSGYLQGQNPQYGGTLYVTVAQGATSKASLAVQTTVNGSTVENGLSKGDLFNTPKLTSTTAQLLTGPKDQTFGQSQNAGNLDKLVNNLAWGTDTTGNQGNLIKYYAKAPISSSNSDHQAYTVNVSATKAANQNTNYGDTFKIVFDENGTINSTDFGNLSNPDTSNSDFLTNN</sequence>
<name>A0A1Z5IF61_9LACO</name>
<comment type="caution">
    <text evidence="3">The sequence shown here is derived from an EMBL/GenBank/DDBJ whole genome shotgun (WGS) entry which is preliminary data.</text>
</comment>
<dbReference type="Proteomes" id="UP000198402">
    <property type="component" value="Unassembled WGS sequence"/>
</dbReference>
<dbReference type="AlphaFoldDB" id="A0A1Z5IF61"/>
<dbReference type="OrthoDB" id="2329257at2"/>
<reference evidence="3 4" key="1">
    <citation type="submission" date="2015-11" db="EMBL/GenBank/DDBJ databases">
        <title>Draft genome sequences of new species of the genus Lactobacillus isolated from orchardgrass silage.</title>
        <authorList>
            <person name="Tohno M."/>
            <person name="Tanizawa Y."/>
            <person name="Arita M."/>
        </authorList>
    </citation>
    <scope>NUCLEOTIDE SEQUENCE [LARGE SCALE GENOMIC DNA]</scope>
    <source>
        <strain evidence="3 4">IWT126</strain>
    </source>
</reference>
<dbReference type="STRING" id="1302250.GCA_001313225_01595"/>
<dbReference type="EMBL" id="BCMG01000002">
    <property type="protein sequence ID" value="GAX00407.1"/>
    <property type="molecule type" value="Genomic_DNA"/>
</dbReference>
<protein>
    <submittedName>
        <fullName evidence="3">S-layer protein</fullName>
    </submittedName>
</protein>
<evidence type="ECO:0000256" key="2">
    <source>
        <dbReference type="SAM" id="SignalP"/>
    </source>
</evidence>
<keyword evidence="2" id="KW-0732">Signal</keyword>
<evidence type="ECO:0000313" key="4">
    <source>
        <dbReference type="Proteomes" id="UP000198402"/>
    </source>
</evidence>
<feature type="chain" id="PRO_5039669097" evidence="2">
    <location>
        <begin position="23"/>
        <end position="483"/>
    </location>
</feature>